<comment type="caution">
    <text evidence="1">The sequence shown here is derived from an EMBL/GenBank/DDBJ whole genome shotgun (WGS) entry which is preliminary data.</text>
</comment>
<dbReference type="EMBL" id="BGZK01000057">
    <property type="protein sequence ID" value="GBP13427.1"/>
    <property type="molecule type" value="Genomic_DNA"/>
</dbReference>
<keyword evidence="2" id="KW-1185">Reference proteome</keyword>
<protein>
    <submittedName>
        <fullName evidence="1">Uncharacterized protein</fullName>
    </submittedName>
</protein>
<dbReference type="OrthoDB" id="10014409at2759"/>
<evidence type="ECO:0000313" key="2">
    <source>
        <dbReference type="Proteomes" id="UP000299102"/>
    </source>
</evidence>
<gene>
    <name evidence="1" type="ORF">EVAR_4185_1</name>
</gene>
<name>A0A4C1TJ13_EUMVA</name>
<proteinExistence type="predicted"/>
<organism evidence="1 2">
    <name type="scientific">Eumeta variegata</name>
    <name type="common">Bagworm moth</name>
    <name type="synonym">Eumeta japonica</name>
    <dbReference type="NCBI Taxonomy" id="151549"/>
    <lineage>
        <taxon>Eukaryota</taxon>
        <taxon>Metazoa</taxon>
        <taxon>Ecdysozoa</taxon>
        <taxon>Arthropoda</taxon>
        <taxon>Hexapoda</taxon>
        <taxon>Insecta</taxon>
        <taxon>Pterygota</taxon>
        <taxon>Neoptera</taxon>
        <taxon>Endopterygota</taxon>
        <taxon>Lepidoptera</taxon>
        <taxon>Glossata</taxon>
        <taxon>Ditrysia</taxon>
        <taxon>Tineoidea</taxon>
        <taxon>Psychidae</taxon>
        <taxon>Oiketicinae</taxon>
        <taxon>Eumeta</taxon>
    </lineage>
</organism>
<reference evidence="1 2" key="1">
    <citation type="journal article" date="2019" name="Commun. Biol.">
        <title>The bagworm genome reveals a unique fibroin gene that provides high tensile strength.</title>
        <authorList>
            <person name="Kono N."/>
            <person name="Nakamura H."/>
            <person name="Ohtoshi R."/>
            <person name="Tomita M."/>
            <person name="Numata K."/>
            <person name="Arakawa K."/>
        </authorList>
    </citation>
    <scope>NUCLEOTIDE SEQUENCE [LARGE SCALE GENOMIC DNA]</scope>
</reference>
<evidence type="ECO:0000313" key="1">
    <source>
        <dbReference type="EMBL" id="GBP13427.1"/>
    </source>
</evidence>
<accession>A0A4C1TJ13</accession>
<dbReference type="AlphaFoldDB" id="A0A4C1TJ13"/>
<sequence length="101" mass="11643">MRVAGQYASRTICRPAGLNCVLKSFVFFKVYCPFFYPVAFTVRYGTVRASGVFAERRIDCFYMIMRKRCASTMKGFGSRPKSILWIWLTDGPLRWWDAGCG</sequence>
<dbReference type="Proteomes" id="UP000299102">
    <property type="component" value="Unassembled WGS sequence"/>
</dbReference>